<dbReference type="OrthoDB" id="10067079at2759"/>
<feature type="region of interest" description="Disordered" evidence="1">
    <location>
        <begin position="141"/>
        <end position="195"/>
    </location>
</feature>
<name>A0A0R3TLH0_RODNA</name>
<proteinExistence type="predicted"/>
<dbReference type="STRING" id="102285.A0A0R3TLH0"/>
<dbReference type="WBParaSite" id="HNAJ_0000809201-mRNA-1">
    <property type="protein sequence ID" value="HNAJ_0000809201-mRNA-1"/>
    <property type="gene ID" value="HNAJ_0000809201"/>
</dbReference>
<dbReference type="GO" id="GO:0004860">
    <property type="term" value="F:protein kinase inhibitor activity"/>
    <property type="evidence" value="ECO:0007669"/>
    <property type="project" value="TreeGrafter"/>
</dbReference>
<feature type="compositionally biased region" description="Basic and acidic residues" evidence="1">
    <location>
        <begin position="141"/>
        <end position="150"/>
    </location>
</feature>
<dbReference type="EMBL" id="UZAE01012192">
    <property type="protein sequence ID" value="VDO03948.1"/>
    <property type="molecule type" value="Genomic_DNA"/>
</dbReference>
<evidence type="ECO:0000256" key="1">
    <source>
        <dbReference type="SAM" id="MobiDB-lite"/>
    </source>
</evidence>
<evidence type="ECO:0000313" key="2">
    <source>
        <dbReference type="EMBL" id="VDO03948.1"/>
    </source>
</evidence>
<dbReference type="Pfam" id="PF06658">
    <property type="entry name" value="DUF1168"/>
    <property type="match status" value="1"/>
</dbReference>
<evidence type="ECO:0000313" key="4">
    <source>
        <dbReference type="WBParaSite" id="HNAJ_0000809201-mRNA-1"/>
    </source>
</evidence>
<dbReference type="PANTHER" id="PTHR13507:SF0">
    <property type="entry name" value="PRKR-INTERACTING PROTEIN 1"/>
    <property type="match status" value="1"/>
</dbReference>
<feature type="compositionally biased region" description="Basic residues" evidence="1">
    <location>
        <begin position="151"/>
        <end position="168"/>
    </location>
</feature>
<feature type="compositionally biased region" description="Acidic residues" evidence="1">
    <location>
        <begin position="179"/>
        <end position="188"/>
    </location>
</feature>
<feature type="compositionally biased region" description="Basic and acidic residues" evidence="1">
    <location>
        <begin position="169"/>
        <end position="178"/>
    </location>
</feature>
<dbReference type="AlphaFoldDB" id="A0A0R3TLH0"/>
<accession>A0A0R3TLH0</accession>
<evidence type="ECO:0000313" key="3">
    <source>
        <dbReference type="Proteomes" id="UP000278807"/>
    </source>
</evidence>
<reference evidence="2 3" key="2">
    <citation type="submission" date="2018-11" db="EMBL/GenBank/DDBJ databases">
        <authorList>
            <consortium name="Pathogen Informatics"/>
        </authorList>
    </citation>
    <scope>NUCLEOTIDE SEQUENCE [LARGE SCALE GENOMIC DNA]</scope>
</reference>
<organism evidence="4">
    <name type="scientific">Rodentolepis nana</name>
    <name type="common">Dwarf tapeworm</name>
    <name type="synonym">Hymenolepis nana</name>
    <dbReference type="NCBI Taxonomy" id="102285"/>
    <lineage>
        <taxon>Eukaryota</taxon>
        <taxon>Metazoa</taxon>
        <taxon>Spiralia</taxon>
        <taxon>Lophotrochozoa</taxon>
        <taxon>Platyhelminthes</taxon>
        <taxon>Cestoda</taxon>
        <taxon>Eucestoda</taxon>
        <taxon>Cyclophyllidea</taxon>
        <taxon>Hymenolepididae</taxon>
        <taxon>Rodentolepis</taxon>
    </lineage>
</organism>
<dbReference type="GO" id="GO:0003725">
    <property type="term" value="F:double-stranded RNA binding"/>
    <property type="evidence" value="ECO:0007669"/>
    <property type="project" value="InterPro"/>
</dbReference>
<reference evidence="4" key="1">
    <citation type="submission" date="2017-02" db="UniProtKB">
        <authorList>
            <consortium name="WormBaseParasite"/>
        </authorList>
    </citation>
    <scope>IDENTIFICATION</scope>
</reference>
<dbReference type="InterPro" id="IPR009548">
    <property type="entry name" value="Prkrip1"/>
</dbReference>
<protein>
    <submittedName>
        <fullName evidence="4">DUF1168-domain-containing protein</fullName>
    </submittedName>
</protein>
<dbReference type="GO" id="GO:0005730">
    <property type="term" value="C:nucleolus"/>
    <property type="evidence" value="ECO:0007669"/>
    <property type="project" value="TreeGrafter"/>
</dbReference>
<keyword evidence="3" id="KW-1185">Reference proteome</keyword>
<dbReference type="GO" id="GO:0019901">
    <property type="term" value="F:protein kinase binding"/>
    <property type="evidence" value="ECO:0007669"/>
    <property type="project" value="TreeGrafter"/>
</dbReference>
<sequence length="195" mass="22545">MKDIINVQKYIPTGGGLKFFSVFVRFVWSKVVMSSKGEDTNEGPKVNPYKMGTYDIVRMRINKLMEKPDVPVVIPESSRKKEPKAPPEFVRNVWGSAAGVGSGDFHIYRGIRRREYARLEFIEQEAKEKAKADAFIAEHEAKNRALEEKRAKKRSKRQKRKEAMKRKRKEDGKRKDSDESNDESDQEVEAQSPPR</sequence>
<dbReference type="Proteomes" id="UP000278807">
    <property type="component" value="Unassembled WGS sequence"/>
</dbReference>
<gene>
    <name evidence="2" type="ORF">HNAJ_LOCUS8088</name>
</gene>
<dbReference type="PANTHER" id="PTHR13507">
    <property type="entry name" value="PRKR-INTERACTING PROTEIN 1"/>
    <property type="match status" value="1"/>
</dbReference>